<reference evidence="2" key="1">
    <citation type="journal article" date="2023" name="Front. Plant Sci.">
        <title>Chromosomal-level genome assembly of Melastoma candidum provides insights into trichome evolution.</title>
        <authorList>
            <person name="Zhong Y."/>
            <person name="Wu W."/>
            <person name="Sun C."/>
            <person name="Zou P."/>
            <person name="Liu Y."/>
            <person name="Dai S."/>
            <person name="Zhou R."/>
        </authorList>
    </citation>
    <scope>NUCLEOTIDE SEQUENCE [LARGE SCALE GENOMIC DNA]</scope>
</reference>
<dbReference type="EMBL" id="CM042882">
    <property type="protein sequence ID" value="KAI4380427.1"/>
    <property type="molecule type" value="Genomic_DNA"/>
</dbReference>
<evidence type="ECO:0000313" key="1">
    <source>
        <dbReference type="EMBL" id="KAI4380427.1"/>
    </source>
</evidence>
<keyword evidence="2" id="KW-1185">Reference proteome</keyword>
<evidence type="ECO:0000313" key="2">
    <source>
        <dbReference type="Proteomes" id="UP001057402"/>
    </source>
</evidence>
<comment type="caution">
    <text evidence="1">The sequence shown here is derived from an EMBL/GenBank/DDBJ whole genome shotgun (WGS) entry which is preliminary data.</text>
</comment>
<name>A0ACB9RN71_9MYRT</name>
<accession>A0ACB9RN71</accession>
<organism evidence="1 2">
    <name type="scientific">Melastoma candidum</name>
    <dbReference type="NCBI Taxonomy" id="119954"/>
    <lineage>
        <taxon>Eukaryota</taxon>
        <taxon>Viridiplantae</taxon>
        <taxon>Streptophyta</taxon>
        <taxon>Embryophyta</taxon>
        <taxon>Tracheophyta</taxon>
        <taxon>Spermatophyta</taxon>
        <taxon>Magnoliopsida</taxon>
        <taxon>eudicotyledons</taxon>
        <taxon>Gunneridae</taxon>
        <taxon>Pentapetalae</taxon>
        <taxon>rosids</taxon>
        <taxon>malvids</taxon>
        <taxon>Myrtales</taxon>
        <taxon>Melastomataceae</taxon>
        <taxon>Melastomatoideae</taxon>
        <taxon>Melastomateae</taxon>
        <taxon>Melastoma</taxon>
    </lineage>
</organism>
<dbReference type="Proteomes" id="UP001057402">
    <property type="component" value="Chromosome 3"/>
</dbReference>
<gene>
    <name evidence="1" type="ORF">MLD38_006620</name>
</gene>
<proteinExistence type="predicted"/>
<protein>
    <submittedName>
        <fullName evidence="1">Uncharacterized protein</fullName>
    </submittedName>
</protein>
<sequence length="137" mass="15164">MSSFDDEVPASADWIEWTPPARAATAFGGFVGRRFRFRRQRSRTTSSRRKARTHPTMIPIIAAVDSFFLDLVLGCGDGVKQEGRGLPQRARFPAKADDGNLERVSGMDPLRALLETLNEVMEPVTSMLGRAPEKSLS</sequence>